<protein>
    <recommendedName>
        <fullName evidence="3">4Fe-4S ferredoxin-type domain-containing protein</fullName>
    </recommendedName>
</protein>
<sequence>MWRNPKNKDEQIQDYISRQVRAWNHAHGLKKVLNKAAGAIAAALARLFIRDRGTAQISYLSGGCFPPHGQLCRDCGSDGACPSTYVTCTTYNALMGCRGLCPHPSGWWYTSDPVGFRSKCTDCVSQHVKPYTPGNWCYQDARINGEYVICGCQSTLLY</sequence>
<dbReference type="RefSeq" id="WP_081872786.1">
    <property type="nucleotide sequence ID" value="NZ_CP118101.1"/>
</dbReference>
<dbReference type="EMBL" id="CP118101">
    <property type="protein sequence ID" value="WDH84753.1"/>
    <property type="molecule type" value="Genomic_DNA"/>
</dbReference>
<name>A0AAX3N4I7_9BACL</name>
<dbReference type="Proteomes" id="UP001220962">
    <property type="component" value="Chromosome"/>
</dbReference>
<evidence type="ECO:0008006" key="3">
    <source>
        <dbReference type="Google" id="ProtNLM"/>
    </source>
</evidence>
<proteinExistence type="predicted"/>
<accession>A0AAX3N4I7</accession>
<dbReference type="AlphaFoldDB" id="A0AAX3N4I7"/>
<reference evidence="1" key="1">
    <citation type="submission" date="2023-02" db="EMBL/GenBank/DDBJ databases">
        <title>Pathogen: clinical or host-associated sample.</title>
        <authorList>
            <person name="Hergert J."/>
            <person name="Casey R."/>
            <person name="Wagner J."/>
            <person name="Young E.L."/>
            <person name="Oakeson K.F."/>
        </authorList>
    </citation>
    <scope>NUCLEOTIDE SEQUENCE</scope>
    <source>
        <strain evidence="1">2022CK-00830</strain>
    </source>
</reference>
<gene>
    <name evidence="1" type="ORF">PUW23_11285</name>
</gene>
<evidence type="ECO:0000313" key="1">
    <source>
        <dbReference type="EMBL" id="WDH84753.1"/>
    </source>
</evidence>
<evidence type="ECO:0000313" key="2">
    <source>
        <dbReference type="Proteomes" id="UP001220962"/>
    </source>
</evidence>
<organism evidence="1 2">
    <name type="scientific">Paenibacillus urinalis</name>
    <dbReference type="NCBI Taxonomy" id="521520"/>
    <lineage>
        <taxon>Bacteria</taxon>
        <taxon>Bacillati</taxon>
        <taxon>Bacillota</taxon>
        <taxon>Bacilli</taxon>
        <taxon>Bacillales</taxon>
        <taxon>Paenibacillaceae</taxon>
        <taxon>Paenibacillus</taxon>
    </lineage>
</organism>